<accession>A0A2U2I7C0</accession>
<evidence type="ECO:0000256" key="1">
    <source>
        <dbReference type="SAM" id="MobiDB-lite"/>
    </source>
</evidence>
<keyword evidence="3" id="KW-1185">Reference proteome</keyword>
<name>A0A2U2I7C0_9BURK</name>
<dbReference type="Proteomes" id="UP000241421">
    <property type="component" value="Unassembled WGS sequence"/>
</dbReference>
<proteinExistence type="predicted"/>
<dbReference type="EMBL" id="PXWF02000016">
    <property type="protein sequence ID" value="PWF55644.1"/>
    <property type="molecule type" value="Genomic_DNA"/>
</dbReference>
<feature type="compositionally biased region" description="Basic and acidic residues" evidence="1">
    <location>
        <begin position="26"/>
        <end position="35"/>
    </location>
</feature>
<evidence type="ECO:0000313" key="2">
    <source>
        <dbReference type="EMBL" id="PWF55644.1"/>
    </source>
</evidence>
<organism evidence="2 3">
    <name type="scientific">Massilia glaciei</name>
    <dbReference type="NCBI Taxonomy" id="1524097"/>
    <lineage>
        <taxon>Bacteria</taxon>
        <taxon>Pseudomonadati</taxon>
        <taxon>Pseudomonadota</taxon>
        <taxon>Betaproteobacteria</taxon>
        <taxon>Burkholderiales</taxon>
        <taxon>Oxalobacteraceae</taxon>
        <taxon>Telluria group</taxon>
        <taxon>Massilia</taxon>
    </lineage>
</organism>
<gene>
    <name evidence="2" type="ORF">C7C56_000820</name>
</gene>
<dbReference type="RefSeq" id="WP_106755608.1">
    <property type="nucleotide sequence ID" value="NZ_PXWF02000016.1"/>
</dbReference>
<protein>
    <submittedName>
        <fullName evidence="2">Uncharacterized protein</fullName>
    </submittedName>
</protein>
<dbReference type="AlphaFoldDB" id="A0A2U2I7C0"/>
<sequence>MKTKPVLKVPKPRNPLAVLAKSRRAGAHEGDEPARRARRLEKHQLHVLLSGRKKEGRDDE</sequence>
<evidence type="ECO:0000313" key="3">
    <source>
        <dbReference type="Proteomes" id="UP000241421"/>
    </source>
</evidence>
<comment type="caution">
    <text evidence="2">The sequence shown here is derived from an EMBL/GenBank/DDBJ whole genome shotgun (WGS) entry which is preliminary data.</text>
</comment>
<dbReference type="OrthoDB" id="9135022at2"/>
<feature type="region of interest" description="Disordered" evidence="1">
    <location>
        <begin position="1"/>
        <end position="60"/>
    </location>
</feature>
<reference evidence="2 3" key="1">
    <citation type="submission" date="2018-04" db="EMBL/GenBank/DDBJ databases">
        <title>Massilia violaceinigra sp. nov., a novel purple-pigmented bacterium isolated from Tianshan glacier, Xinjiang, China.</title>
        <authorList>
            <person name="Wang H."/>
        </authorList>
    </citation>
    <scope>NUCLEOTIDE SEQUENCE [LARGE SCALE GENOMIC DNA]</scope>
    <source>
        <strain evidence="2 3">B448-2</strain>
    </source>
</reference>